<gene>
    <name evidence="3" type="ORF">E8A74_38565</name>
</gene>
<dbReference type="EMBL" id="SSMQ01000059">
    <property type="protein sequence ID" value="TKC99185.1"/>
    <property type="molecule type" value="Genomic_DNA"/>
</dbReference>
<accession>A0A4U1IX55</accession>
<keyword evidence="4" id="KW-1185">Reference proteome</keyword>
<dbReference type="AlphaFoldDB" id="A0A4U1IX55"/>
<sequence>MKRFLVPLLLASACSAAPPSPPPAPTLVPTAAPVAAPVAAPPLPWIELTGTERKTVVVGYGPDGSKLYEVPLDEVVAVVGAPDGGAFAVVRVPGPNYSSKIAALRLDEQGRETWRTPLESSSFTWRLFLPGPAGTKPASPGTGGPRLFAFDLSQAKGKQRLHELDPADGTHLKERPLLDISEADARGGVVAVVDEDHVTRIGAEDKPAWSVRVRRFPSLSTSSGVYRKVAVGIDGTVLTGASDGSLLALDAAGKPLYQLGVRGSVDRIEAQAGGGFLVRTSEGAVAVDRGVVREGAKAEPPAGVRVLDKRKGKGAGEDPPAPPPWKPTVAHRAARQGLGAAQPFHHVQSVVAMGPRDVWVLGRAEQGPSSEDSRLFHDDGKAWSDLGVPSMSFPKEVFAEGEPARPSRFFAQSLSRSPTGALLVLGVRAGGGVVRPSVLERDGAAYRERRELVATFAKVEIEYGTKLFHGSGAGGREVLCTSEPEVCVAFGRGVTPRVVPEDALLEASALAHSEGADVEPPEGPLPALSTWASGRDDVWTTGFLGGVAHFDGARWWRILGVDPTEKLTVTGSGRGDVWLFGEAGLWHVTPEPRAAADLEGTPAPPPPAAAPSVVLPVTGVDPSYRLERVVLDLDGQRPLRTAIGIAEGPGGVVWLHEGARIVEYDGARARLLYEAPKPGPFFCWYAPEPDCNLCAQCTERNPKTLGCQHCLAPVAAGEGAALAAEGFLRLQGGRAAPEPMPLPDLLAVAAAPTGAVWTVSAADGDLPRAMTWGPRGVRLVAGLPPAAYADVAARADDDVWFAGALTTVLVAGRVSPEGEGTLVRFDGRAFTHHRGPDGALLSVAAVGPGEAWAAGLGGALLHAKASTVEAFHLGREGGGRHPVVLRGVSATGPNEVWIVGDGSTLLRWDGKALRRVDTGAVGPEAALAAVIAPGAKPGWVVGPAGIWRIVPAR</sequence>
<comment type="caution">
    <text evidence="3">The sequence shown here is derived from an EMBL/GenBank/DDBJ whole genome shotgun (WGS) entry which is preliminary data.</text>
</comment>
<reference evidence="3 4" key="1">
    <citation type="submission" date="2019-04" db="EMBL/GenBank/DDBJ databases">
        <authorList>
            <person name="Li Y."/>
            <person name="Wang J."/>
        </authorList>
    </citation>
    <scope>NUCLEOTIDE SEQUENCE [LARGE SCALE GENOMIC DNA]</scope>
    <source>
        <strain evidence="3 4">DSM 14668</strain>
    </source>
</reference>
<evidence type="ECO:0000313" key="3">
    <source>
        <dbReference type="EMBL" id="TKC99185.1"/>
    </source>
</evidence>
<dbReference type="OrthoDB" id="8093255at2"/>
<evidence type="ECO:0000256" key="2">
    <source>
        <dbReference type="SAM" id="SignalP"/>
    </source>
</evidence>
<proteinExistence type="predicted"/>
<name>A0A4U1IX55_9BACT</name>
<evidence type="ECO:0000256" key="1">
    <source>
        <dbReference type="SAM" id="MobiDB-lite"/>
    </source>
</evidence>
<feature type="chain" id="PRO_5020540668" evidence="2">
    <location>
        <begin position="17"/>
        <end position="953"/>
    </location>
</feature>
<organism evidence="3 4">
    <name type="scientific">Polyangium fumosum</name>
    <dbReference type="NCBI Taxonomy" id="889272"/>
    <lineage>
        <taxon>Bacteria</taxon>
        <taxon>Pseudomonadati</taxon>
        <taxon>Myxococcota</taxon>
        <taxon>Polyangia</taxon>
        <taxon>Polyangiales</taxon>
        <taxon>Polyangiaceae</taxon>
        <taxon>Polyangium</taxon>
    </lineage>
</organism>
<dbReference type="Proteomes" id="UP000309215">
    <property type="component" value="Unassembled WGS sequence"/>
</dbReference>
<feature type="region of interest" description="Disordered" evidence="1">
    <location>
        <begin position="297"/>
        <end position="328"/>
    </location>
</feature>
<dbReference type="RefSeq" id="WP_136934110.1">
    <property type="nucleotide sequence ID" value="NZ_SSMQ01000059.1"/>
</dbReference>
<evidence type="ECO:0000313" key="4">
    <source>
        <dbReference type="Proteomes" id="UP000309215"/>
    </source>
</evidence>
<feature type="signal peptide" evidence="2">
    <location>
        <begin position="1"/>
        <end position="16"/>
    </location>
</feature>
<keyword evidence="2" id="KW-0732">Signal</keyword>
<protein>
    <submittedName>
        <fullName evidence="3">Uncharacterized protein</fullName>
    </submittedName>
</protein>